<dbReference type="GO" id="GO:0005794">
    <property type="term" value="C:Golgi apparatus"/>
    <property type="evidence" value="ECO:0007669"/>
    <property type="project" value="TreeGrafter"/>
</dbReference>
<dbReference type="EMBL" id="UZAM01009961">
    <property type="protein sequence ID" value="VDP10593.1"/>
    <property type="molecule type" value="Genomic_DNA"/>
</dbReference>
<dbReference type="AlphaFoldDB" id="A0A183ISU7"/>
<dbReference type="PANTHER" id="PTHR17985">
    <property type="entry name" value="SER/THR-RICH PROTEIN T10 IN DGCR REGION"/>
    <property type="match status" value="1"/>
</dbReference>
<reference evidence="3" key="1">
    <citation type="submission" date="2016-06" db="UniProtKB">
        <authorList>
            <consortium name="WormBaseParasite"/>
        </authorList>
    </citation>
    <scope>IDENTIFICATION</scope>
</reference>
<dbReference type="GO" id="GO:0009306">
    <property type="term" value="P:protein secretion"/>
    <property type="evidence" value="ECO:0007669"/>
    <property type="project" value="TreeGrafter"/>
</dbReference>
<dbReference type="GO" id="GO:0007030">
    <property type="term" value="P:Golgi organization"/>
    <property type="evidence" value="ECO:0007669"/>
    <property type="project" value="TreeGrafter"/>
</dbReference>
<evidence type="ECO:0000313" key="1">
    <source>
        <dbReference type="EMBL" id="VDP10593.1"/>
    </source>
</evidence>
<evidence type="ECO:0000313" key="2">
    <source>
        <dbReference type="Proteomes" id="UP000270296"/>
    </source>
</evidence>
<name>A0A183ISU7_9BILA</name>
<dbReference type="PANTHER" id="PTHR17985:SF8">
    <property type="entry name" value="TRANSPORT AND GOLGI ORGANIZATION PROTEIN 2 HOMOLOG"/>
    <property type="match status" value="1"/>
</dbReference>
<proteinExistence type="predicted"/>
<dbReference type="InterPro" id="IPR008551">
    <property type="entry name" value="TANGO2"/>
</dbReference>
<dbReference type="WBParaSite" id="SBAD_0000695501-mRNA-1">
    <property type="protein sequence ID" value="SBAD_0000695501-mRNA-1"/>
    <property type="gene ID" value="SBAD_0000695501"/>
</dbReference>
<protein>
    <submittedName>
        <fullName evidence="3">CBAH domain-containing protein</fullName>
    </submittedName>
</protein>
<reference evidence="1 2" key="2">
    <citation type="submission" date="2018-11" db="EMBL/GenBank/DDBJ databases">
        <authorList>
            <consortium name="Pathogen Informatics"/>
        </authorList>
    </citation>
    <scope>NUCLEOTIDE SEQUENCE [LARGE SCALE GENOMIC DNA]</scope>
</reference>
<dbReference type="OrthoDB" id="191601at2759"/>
<dbReference type="Proteomes" id="UP000270296">
    <property type="component" value="Unassembled WGS sequence"/>
</dbReference>
<accession>A0A183ISU7</accession>
<gene>
    <name evidence="1" type="ORF">SBAD_LOCUS6694</name>
</gene>
<keyword evidence="2" id="KW-1185">Reference proteome</keyword>
<organism evidence="3">
    <name type="scientific">Soboliphyme baturini</name>
    <dbReference type="NCBI Taxonomy" id="241478"/>
    <lineage>
        <taxon>Eukaryota</taxon>
        <taxon>Metazoa</taxon>
        <taxon>Ecdysozoa</taxon>
        <taxon>Nematoda</taxon>
        <taxon>Enoplea</taxon>
        <taxon>Dorylaimia</taxon>
        <taxon>Dioctophymatida</taxon>
        <taxon>Dioctophymatoidea</taxon>
        <taxon>Soboliphymatidae</taxon>
        <taxon>Soboliphyme</taxon>
    </lineage>
</organism>
<evidence type="ECO:0000313" key="3">
    <source>
        <dbReference type="WBParaSite" id="SBAD_0000695501-mRNA-1"/>
    </source>
</evidence>
<dbReference type="Pfam" id="PF05742">
    <property type="entry name" value="TANGO2"/>
    <property type="match status" value="2"/>
</dbReference>
<sequence length="163" mass="18541">MCITFLYINPTPSEGPWQVILINTRDEFFDRPTQSARWSDGILCSKYKSSGKWNIKYLCNRTDNGVEDLKAGSVQIGQNINGFYGFGNSYKNRPFKKVQAATEAFRAVVGNSAQLNADKLTCELLTVLKNPKMSAFYFNDRIRRGLCKCFVDLRPDLNFGSRQ</sequence>